<keyword evidence="2" id="KW-0031">Aminopeptidase</keyword>
<dbReference type="Pfam" id="PF03576">
    <property type="entry name" value="Peptidase_S58"/>
    <property type="match status" value="1"/>
</dbReference>
<dbReference type="PANTHER" id="PTHR36512">
    <property type="entry name" value="D-AMINOPEPTIDASE"/>
    <property type="match status" value="1"/>
</dbReference>
<sequence>MGERALRVTARQLGVVLGQLPTGPRNTITDVPGVLVGHETIIEGQGAHRPGIGPVRTGVTVIQPHPGDTYLDRVAAAVEWFNGFGECLGAGLVHEFGLIIGPITLTNSFNVYRVADALQDWSIRQHPEVGIDTHGLLCLVAECSDDYLNDIQGRHVHAEHVERALGAVTADALQGAVGAGTGMEVYGFKGGIGTSSRVVDAEDRAYTVGVLALANHGIKEQLTILGVPVGRELERHPAGRPDRREDGSCVLVVATDAPLLPHQLRRLARRSFLGMARTGATARNGSGDLAIAFSTTNRIMRDPGPVATFPFVPDFHEDVINPLFSAVCEASEEAIVNALFTAESMTGRDGHHLEALPIEPTLAMLRKHGQLAAHA</sequence>
<dbReference type="PANTHER" id="PTHR36512:SF3">
    <property type="entry name" value="BLR5678 PROTEIN"/>
    <property type="match status" value="1"/>
</dbReference>
<dbReference type="RefSeq" id="WP_050398442.1">
    <property type="nucleotide sequence ID" value="NZ_JADBGF010000001.1"/>
</dbReference>
<dbReference type="InterPro" id="IPR016117">
    <property type="entry name" value="ArgJ-like_dom_sf"/>
</dbReference>
<accession>A0A8I0TPE7</accession>
<evidence type="ECO:0000313" key="3">
    <source>
        <dbReference type="Proteomes" id="UP000629287"/>
    </source>
</evidence>
<dbReference type="EC" id="3.4.11.19" evidence="2"/>
<comment type="caution">
    <text evidence="2">The sequence shown here is derived from an EMBL/GenBank/DDBJ whole genome shotgun (WGS) entry which is preliminary data.</text>
</comment>
<dbReference type="SUPFAM" id="SSF56266">
    <property type="entry name" value="DmpA/ArgJ-like"/>
    <property type="match status" value="1"/>
</dbReference>
<protein>
    <submittedName>
        <fullName evidence="2">D-aminopeptidase</fullName>
        <ecNumber evidence="2">3.4.11.19</ecNumber>
    </submittedName>
</protein>
<proteinExistence type="inferred from homology"/>
<dbReference type="GO" id="GO:0004177">
    <property type="term" value="F:aminopeptidase activity"/>
    <property type="evidence" value="ECO:0007669"/>
    <property type="project" value="UniProtKB-KW"/>
</dbReference>
<keyword evidence="3" id="KW-1185">Reference proteome</keyword>
<keyword evidence="2" id="KW-0645">Protease</keyword>
<dbReference type="InterPro" id="IPR005321">
    <property type="entry name" value="Peptidase_S58_DmpA"/>
</dbReference>
<dbReference type="Gene3D" id="3.60.70.12">
    <property type="entry name" value="L-amino peptidase D-ALA esterase/amidase"/>
    <property type="match status" value="1"/>
</dbReference>
<dbReference type="AlphaFoldDB" id="A0A8I0TPE7"/>
<name>A0A8I0TPE7_9ACTN</name>
<dbReference type="EMBL" id="JADBGF010000001">
    <property type="protein sequence ID" value="MBE1596735.1"/>
    <property type="molecule type" value="Genomic_DNA"/>
</dbReference>
<dbReference type="CDD" id="cd02253">
    <property type="entry name" value="DmpA"/>
    <property type="match status" value="1"/>
</dbReference>
<comment type="similarity">
    <text evidence="1">Belongs to the peptidase S58 family.</text>
</comment>
<reference evidence="2 3" key="1">
    <citation type="submission" date="2020-10" db="EMBL/GenBank/DDBJ databases">
        <title>Sequencing the genomes of 1000 actinobacteria strains.</title>
        <authorList>
            <person name="Klenk H.-P."/>
        </authorList>
    </citation>
    <scope>NUCLEOTIDE SEQUENCE [LARGE SCALE GENOMIC DNA]</scope>
    <source>
        <strain evidence="2 3">DSM 41803</strain>
    </source>
</reference>
<keyword evidence="2" id="KW-0378">Hydrolase</keyword>
<evidence type="ECO:0000313" key="2">
    <source>
        <dbReference type="EMBL" id="MBE1596735.1"/>
    </source>
</evidence>
<organism evidence="2 3">
    <name type="scientific">Streptomyces stelliscabiei</name>
    <dbReference type="NCBI Taxonomy" id="146820"/>
    <lineage>
        <taxon>Bacteria</taxon>
        <taxon>Bacillati</taxon>
        <taxon>Actinomycetota</taxon>
        <taxon>Actinomycetes</taxon>
        <taxon>Kitasatosporales</taxon>
        <taxon>Streptomycetaceae</taxon>
        <taxon>Streptomyces</taxon>
    </lineage>
</organism>
<dbReference type="GeneID" id="86827446"/>
<evidence type="ECO:0000256" key="1">
    <source>
        <dbReference type="ARBA" id="ARBA00007068"/>
    </source>
</evidence>
<dbReference type="Proteomes" id="UP000629287">
    <property type="component" value="Unassembled WGS sequence"/>
</dbReference>
<gene>
    <name evidence="2" type="ORF">H4687_002864</name>
</gene>
<dbReference type="OrthoDB" id="9770388at2"/>